<dbReference type="GO" id="GO:0003676">
    <property type="term" value="F:nucleic acid binding"/>
    <property type="evidence" value="ECO:0007669"/>
    <property type="project" value="InterPro"/>
</dbReference>
<dbReference type="Proteomes" id="UP000053825">
    <property type="component" value="Unassembled WGS sequence"/>
</dbReference>
<proteinExistence type="predicted"/>
<keyword evidence="2" id="KW-1185">Reference proteome</keyword>
<evidence type="ECO:0000313" key="1">
    <source>
        <dbReference type="EMBL" id="KOC60778.1"/>
    </source>
</evidence>
<organism evidence="1 2">
    <name type="scientific">Habropoda laboriosa</name>
    <dbReference type="NCBI Taxonomy" id="597456"/>
    <lineage>
        <taxon>Eukaryota</taxon>
        <taxon>Metazoa</taxon>
        <taxon>Ecdysozoa</taxon>
        <taxon>Arthropoda</taxon>
        <taxon>Hexapoda</taxon>
        <taxon>Insecta</taxon>
        <taxon>Pterygota</taxon>
        <taxon>Neoptera</taxon>
        <taxon>Endopterygota</taxon>
        <taxon>Hymenoptera</taxon>
        <taxon>Apocrita</taxon>
        <taxon>Aculeata</taxon>
        <taxon>Apoidea</taxon>
        <taxon>Anthophila</taxon>
        <taxon>Apidae</taxon>
        <taxon>Habropoda</taxon>
    </lineage>
</organism>
<dbReference type="AlphaFoldDB" id="A0A0L7QQ65"/>
<sequence length="66" mass="7623">MRCIDILKENLFTSAVEMGFENNFIFQQDNDTKYKAQIIVKLFEENNSNKLLACTIVFGPTPIAYE</sequence>
<name>A0A0L7QQ65_9HYME</name>
<dbReference type="EMBL" id="KQ414790">
    <property type="protein sequence ID" value="KOC60778.1"/>
    <property type="molecule type" value="Genomic_DNA"/>
</dbReference>
<dbReference type="InterPro" id="IPR036397">
    <property type="entry name" value="RNaseH_sf"/>
</dbReference>
<gene>
    <name evidence="1" type="ORF">WH47_06924</name>
</gene>
<reference evidence="1 2" key="1">
    <citation type="submission" date="2015-07" db="EMBL/GenBank/DDBJ databases">
        <title>The genome of Habropoda laboriosa.</title>
        <authorList>
            <person name="Pan H."/>
            <person name="Kapheim K."/>
        </authorList>
    </citation>
    <scope>NUCLEOTIDE SEQUENCE [LARGE SCALE GENOMIC DNA]</scope>
    <source>
        <strain evidence="1">0110345459</strain>
    </source>
</reference>
<accession>A0A0L7QQ65</accession>
<evidence type="ECO:0000313" key="2">
    <source>
        <dbReference type="Proteomes" id="UP000053825"/>
    </source>
</evidence>
<dbReference type="Gene3D" id="3.30.420.10">
    <property type="entry name" value="Ribonuclease H-like superfamily/Ribonuclease H"/>
    <property type="match status" value="1"/>
</dbReference>
<protein>
    <submittedName>
        <fullName evidence="1">Uncharacterized protein</fullName>
    </submittedName>
</protein>